<evidence type="ECO:0000256" key="4">
    <source>
        <dbReference type="ARBA" id="ARBA00022989"/>
    </source>
</evidence>
<keyword evidence="8" id="KW-1185">Reference proteome</keyword>
<evidence type="ECO:0000256" key="3">
    <source>
        <dbReference type="ARBA" id="ARBA00022692"/>
    </source>
</evidence>
<accession>A0ABZ2C2Z3</accession>
<gene>
    <name evidence="7" type="ORF">Bealeia1_00786</name>
</gene>
<name>A0ABZ2C2Z3_9PROT</name>
<evidence type="ECO:0000256" key="2">
    <source>
        <dbReference type="ARBA" id="ARBA00022448"/>
    </source>
</evidence>
<reference evidence="7 8" key="1">
    <citation type="journal article" date="2024" name="Environ. Microbiol.">
        <title>Novel evolutionary insights on the interactions of the Holosporales (Alphaproteobacteria) with eukaryotic hosts from comparative genomics.</title>
        <authorList>
            <person name="Giovannini M."/>
            <person name="Petroni G."/>
            <person name="Castelli M."/>
        </authorList>
    </citation>
    <scope>NUCLEOTIDE SEQUENCE [LARGE SCALE GENOMIC DNA]</scope>
    <source>
        <strain evidence="7 8">US_Bl 15I1</strain>
    </source>
</reference>
<dbReference type="Proteomes" id="UP001330434">
    <property type="component" value="Chromosome"/>
</dbReference>
<dbReference type="InterPro" id="IPR004813">
    <property type="entry name" value="OPT"/>
</dbReference>
<keyword evidence="5 6" id="KW-0472">Membrane</keyword>
<feature type="transmembrane region" description="Helical" evidence="6">
    <location>
        <begin position="617"/>
        <end position="641"/>
    </location>
</feature>
<protein>
    <submittedName>
        <fullName evidence="7">OPT family oligopeptide transporter</fullName>
    </submittedName>
</protein>
<evidence type="ECO:0000256" key="6">
    <source>
        <dbReference type="SAM" id="Phobius"/>
    </source>
</evidence>
<dbReference type="EMBL" id="CP133270">
    <property type="protein sequence ID" value="WVX66607.1"/>
    <property type="molecule type" value="Genomic_DNA"/>
</dbReference>
<proteinExistence type="predicted"/>
<feature type="transmembrane region" description="Helical" evidence="6">
    <location>
        <begin position="230"/>
        <end position="251"/>
    </location>
</feature>
<evidence type="ECO:0000256" key="1">
    <source>
        <dbReference type="ARBA" id="ARBA00004141"/>
    </source>
</evidence>
<feature type="transmembrane region" description="Helical" evidence="6">
    <location>
        <begin position="534"/>
        <end position="557"/>
    </location>
</feature>
<feature type="transmembrane region" description="Helical" evidence="6">
    <location>
        <begin position="204"/>
        <end position="223"/>
    </location>
</feature>
<dbReference type="InterPro" id="IPR004814">
    <property type="entry name" value="Oligopep_transpt"/>
</dbReference>
<feature type="transmembrane region" description="Helical" evidence="6">
    <location>
        <begin position="470"/>
        <end position="491"/>
    </location>
</feature>
<feature type="transmembrane region" description="Helical" evidence="6">
    <location>
        <begin position="426"/>
        <end position="449"/>
    </location>
</feature>
<comment type="subcellular location">
    <subcellularLocation>
        <location evidence="1">Membrane</location>
        <topology evidence="1">Multi-pass membrane protein</topology>
    </subcellularLocation>
</comment>
<dbReference type="InterPro" id="IPR045035">
    <property type="entry name" value="YSL-like"/>
</dbReference>
<dbReference type="RefSeq" id="WP_331255459.1">
    <property type="nucleotide sequence ID" value="NZ_CP133270.1"/>
</dbReference>
<feature type="transmembrane region" description="Helical" evidence="6">
    <location>
        <begin position="661"/>
        <end position="678"/>
    </location>
</feature>
<feature type="transmembrane region" description="Helical" evidence="6">
    <location>
        <begin position="577"/>
        <end position="596"/>
    </location>
</feature>
<feature type="transmembrane region" description="Helical" evidence="6">
    <location>
        <begin position="52"/>
        <end position="71"/>
    </location>
</feature>
<feature type="transmembrane region" description="Helical" evidence="6">
    <location>
        <begin position="395"/>
        <end position="414"/>
    </location>
</feature>
<feature type="transmembrane region" description="Helical" evidence="6">
    <location>
        <begin position="325"/>
        <end position="347"/>
    </location>
</feature>
<keyword evidence="4 6" id="KW-1133">Transmembrane helix</keyword>
<keyword evidence="2" id="KW-0813">Transport</keyword>
<feature type="transmembrane region" description="Helical" evidence="6">
    <location>
        <begin position="91"/>
        <end position="109"/>
    </location>
</feature>
<dbReference type="NCBIfam" id="TIGR00728">
    <property type="entry name" value="OPT_sfam"/>
    <property type="match status" value="1"/>
</dbReference>
<evidence type="ECO:0000313" key="7">
    <source>
        <dbReference type="EMBL" id="WVX66607.1"/>
    </source>
</evidence>
<sequence>MSLKKQSHLAVAPYISASQNLPEATLRTFILGSLLAVLMAGANAYLVLKVGMSVSACIPAAVISMAVLKLFKNSNILENNIVQTVASAGEALAGALAMILPALILIGYWQSFSLVLTSSIILIGGGLGVLFTVPLRRAMIVEGELKFPEGVATAEVLKAGDKSSEVGLWDLLTAGIVAAVIKFAQSGWQIVADSINFWTRSGNTVYGAGGGFSLAITGAGYIIGFHASVAIFTGSIIAFYIGIPLYSTIMGVPADASSAYDAAMTIWNTKIRIVGVGAMILGGLWTIVELLPSLKKAIVSAGKAMRNVKERGQDSIPRTDRDIPISWVAGGSALFAVPLYVILDYVLETSHIDIGTSGYIFTGLVLLVISFLLCFFMAAVSSYMCGLMGSSNNPISGTMIMTVIILSFTLMLILGSHINFTVDPEAALSAAAIVILITSIVACAGSLGGDNMQDLKSGQLVGSTPWKQQGMLMVGVIASAIVVAPVFQLLFEAYGIGDIMPREGMDPAKALSSPKAALMAALAKAIFTHTMDWLMIGIGMAVALVTIMVDKMCIAMNSKWRFPVLAIAVGIYLPLDVTFPILLGGLVAWFVDRSIAKQKDASKKSLEKEEANARKNGMLLASGLIAGEAVVGILIAIPFVAYQSTDVFKFVPAFIEPFREQLGLLITALVLYWFYKAATNMKKV</sequence>
<feature type="transmembrane region" description="Helical" evidence="6">
    <location>
        <begin position="115"/>
        <end position="135"/>
    </location>
</feature>
<evidence type="ECO:0000313" key="8">
    <source>
        <dbReference type="Proteomes" id="UP001330434"/>
    </source>
</evidence>
<dbReference type="NCBIfam" id="TIGR00733">
    <property type="entry name" value="OPT family oligopeptide transporter"/>
    <property type="match status" value="1"/>
</dbReference>
<feature type="transmembrane region" description="Helical" evidence="6">
    <location>
        <begin position="359"/>
        <end position="383"/>
    </location>
</feature>
<feature type="transmembrane region" description="Helical" evidence="6">
    <location>
        <begin position="28"/>
        <end position="46"/>
    </location>
</feature>
<evidence type="ECO:0000256" key="5">
    <source>
        <dbReference type="ARBA" id="ARBA00023136"/>
    </source>
</evidence>
<dbReference type="PANTHER" id="PTHR31645">
    <property type="entry name" value="OLIGOPEPTIDE TRANSPORTER YGL114W-RELATED"/>
    <property type="match status" value="1"/>
</dbReference>
<feature type="transmembrane region" description="Helical" evidence="6">
    <location>
        <begin position="271"/>
        <end position="291"/>
    </location>
</feature>
<dbReference type="Pfam" id="PF03169">
    <property type="entry name" value="OPT"/>
    <property type="match status" value="1"/>
</dbReference>
<dbReference type="PANTHER" id="PTHR31645:SF0">
    <property type="entry name" value="OLIGOPEPTIDE TRANSPORTER YGL114W-RELATED"/>
    <property type="match status" value="1"/>
</dbReference>
<organism evidence="7 8">
    <name type="scientific">Candidatus Bealeia paramacronuclearis</name>
    <dbReference type="NCBI Taxonomy" id="1921001"/>
    <lineage>
        <taxon>Bacteria</taxon>
        <taxon>Pseudomonadati</taxon>
        <taxon>Pseudomonadota</taxon>
        <taxon>Alphaproteobacteria</taxon>
        <taxon>Holosporales</taxon>
        <taxon>Holosporaceae</taxon>
        <taxon>Candidatus Bealeia</taxon>
    </lineage>
</organism>
<keyword evidence="3 6" id="KW-0812">Transmembrane</keyword>